<dbReference type="EMBL" id="BMWE01000042">
    <property type="protein sequence ID" value="GGY53276.1"/>
    <property type="molecule type" value="Genomic_DNA"/>
</dbReference>
<evidence type="ECO:0000256" key="1">
    <source>
        <dbReference type="SAM" id="MobiDB-lite"/>
    </source>
</evidence>
<proteinExistence type="predicted"/>
<dbReference type="Proteomes" id="UP000653308">
    <property type="component" value="Unassembled WGS sequence"/>
</dbReference>
<comment type="caution">
    <text evidence="2">The sequence shown here is derived from an EMBL/GenBank/DDBJ whole genome shotgun (WGS) entry which is preliminary data.</text>
</comment>
<feature type="region of interest" description="Disordered" evidence="1">
    <location>
        <begin position="29"/>
        <end position="51"/>
    </location>
</feature>
<name>A0ABQ3AJM8_9ACTN</name>
<reference evidence="3" key="1">
    <citation type="journal article" date="2019" name="Int. J. Syst. Evol. Microbiol.">
        <title>The Global Catalogue of Microorganisms (GCM) 10K type strain sequencing project: providing services to taxonomists for standard genome sequencing and annotation.</title>
        <authorList>
            <consortium name="The Broad Institute Genomics Platform"/>
            <consortium name="The Broad Institute Genome Sequencing Center for Infectious Disease"/>
            <person name="Wu L."/>
            <person name="Ma J."/>
        </authorList>
    </citation>
    <scope>NUCLEOTIDE SEQUENCE [LARGE SCALE GENOMIC DNA]</scope>
    <source>
        <strain evidence="3">JCM 4957</strain>
    </source>
</reference>
<keyword evidence="3" id="KW-1185">Reference proteome</keyword>
<protein>
    <submittedName>
        <fullName evidence="2">Uncharacterized protein</fullName>
    </submittedName>
</protein>
<evidence type="ECO:0000313" key="3">
    <source>
        <dbReference type="Proteomes" id="UP000653308"/>
    </source>
</evidence>
<feature type="compositionally biased region" description="Basic and acidic residues" evidence="1">
    <location>
        <begin position="42"/>
        <end position="51"/>
    </location>
</feature>
<organism evidence="2 3">
    <name type="scientific">Streptomyces djakartensis</name>
    <dbReference type="NCBI Taxonomy" id="68193"/>
    <lineage>
        <taxon>Bacteria</taxon>
        <taxon>Bacillati</taxon>
        <taxon>Actinomycetota</taxon>
        <taxon>Actinomycetes</taxon>
        <taxon>Kitasatosporales</taxon>
        <taxon>Streptomycetaceae</taxon>
        <taxon>Streptomyces</taxon>
    </lineage>
</organism>
<gene>
    <name evidence="2" type="ORF">GCM10010384_68590</name>
</gene>
<accession>A0ABQ3AJM8</accession>
<sequence>MPLRAAHSVLGFSQEIFSTCRGINCRYAPRSSVPQPAPSAVSREEWDTGAP</sequence>
<feature type="compositionally biased region" description="Low complexity" evidence="1">
    <location>
        <begin position="29"/>
        <end position="41"/>
    </location>
</feature>
<evidence type="ECO:0000313" key="2">
    <source>
        <dbReference type="EMBL" id="GGY53276.1"/>
    </source>
</evidence>